<dbReference type="GO" id="GO:0003676">
    <property type="term" value="F:nucleic acid binding"/>
    <property type="evidence" value="ECO:0007669"/>
    <property type="project" value="InterPro"/>
</dbReference>
<proteinExistence type="predicted"/>
<protein>
    <recommendedName>
        <fullName evidence="2">DNA/RNA-binding protein Alba-like domain-containing protein</fullName>
    </recommendedName>
</protein>
<evidence type="ECO:0000256" key="1">
    <source>
        <dbReference type="SAM" id="MobiDB-lite"/>
    </source>
</evidence>
<feature type="compositionally biased region" description="Basic residues" evidence="1">
    <location>
        <begin position="11"/>
        <end position="24"/>
    </location>
</feature>
<evidence type="ECO:0000313" key="3">
    <source>
        <dbReference type="EMBL" id="OIR15193.1"/>
    </source>
</evidence>
<evidence type="ECO:0000313" key="4">
    <source>
        <dbReference type="Proteomes" id="UP000183815"/>
    </source>
</evidence>
<sequence>MAEKKSDSKKQPPKNKNKNSKRNSKPQGRSQSKKTQTKKKFNKRRPKRHVRINKQIEGRTGIVYIGNEDSFIYFPDILSFLSRDNIDSVILKSRGRAINVAVDVAEQIRNRFSSEVKSEVKNVEIGTEEVTFDNKKRRVSFINIEMIKQVEPELQQEETPEKENSSDSKSVVNSE</sequence>
<gene>
    <name evidence="3" type="ORF">BEU04_02405</name>
</gene>
<comment type="caution">
    <text evidence="3">The sequence shown here is derived from an EMBL/GenBank/DDBJ whole genome shotgun (WGS) entry which is preliminary data.</text>
</comment>
<accession>A0A1J5T2T0</accession>
<feature type="domain" description="DNA/RNA-binding protein Alba-like" evidence="2">
    <location>
        <begin position="63"/>
        <end position="125"/>
    </location>
</feature>
<dbReference type="Pfam" id="PF01918">
    <property type="entry name" value="Alba"/>
    <property type="match status" value="1"/>
</dbReference>
<feature type="compositionally biased region" description="Basic residues" evidence="1">
    <location>
        <begin position="31"/>
        <end position="47"/>
    </location>
</feature>
<reference evidence="3 4" key="1">
    <citation type="submission" date="2016-08" db="EMBL/GenBank/DDBJ databases">
        <title>New Insights into Marine Group III Euryarchaeota, from dark to light.</title>
        <authorList>
            <person name="Haro-Moreno J.M."/>
            <person name="Rodriguez-Valera F."/>
            <person name="Lopez-Garcia P."/>
            <person name="Moreira D."/>
            <person name="Martin-Cuadrado A.B."/>
        </authorList>
    </citation>
    <scope>NUCLEOTIDE SEQUENCE [LARGE SCALE GENOMIC DNA]</scope>
    <source>
        <strain evidence="3">CG-Bathy1</strain>
    </source>
</reference>
<organism evidence="3 4">
    <name type="scientific">Marine Group III euryarchaeote CG-Bathy1</name>
    <dbReference type="NCBI Taxonomy" id="1889001"/>
    <lineage>
        <taxon>Archaea</taxon>
        <taxon>Methanobacteriati</taxon>
        <taxon>Thermoplasmatota</taxon>
        <taxon>Thermoplasmata</taxon>
        <taxon>Candidatus Thermoprofundales</taxon>
    </lineage>
</organism>
<dbReference type="EMBL" id="MIYU01000017">
    <property type="protein sequence ID" value="OIR15193.1"/>
    <property type="molecule type" value="Genomic_DNA"/>
</dbReference>
<dbReference type="Gene3D" id="3.30.110.20">
    <property type="entry name" value="Alba-like domain"/>
    <property type="match status" value="1"/>
</dbReference>
<feature type="region of interest" description="Disordered" evidence="1">
    <location>
        <begin position="1"/>
        <end position="47"/>
    </location>
</feature>
<dbReference type="InterPro" id="IPR036882">
    <property type="entry name" value="Alba-like_dom_sf"/>
</dbReference>
<dbReference type="AlphaFoldDB" id="A0A1J5T2T0"/>
<name>A0A1J5T2T0_9ARCH</name>
<feature type="compositionally biased region" description="Basic and acidic residues" evidence="1">
    <location>
        <begin position="1"/>
        <end position="10"/>
    </location>
</feature>
<feature type="region of interest" description="Disordered" evidence="1">
    <location>
        <begin position="152"/>
        <end position="175"/>
    </location>
</feature>
<dbReference type="SUPFAM" id="SSF82704">
    <property type="entry name" value="AlbA-like"/>
    <property type="match status" value="1"/>
</dbReference>
<dbReference type="Proteomes" id="UP000183815">
    <property type="component" value="Unassembled WGS sequence"/>
</dbReference>
<dbReference type="InterPro" id="IPR002775">
    <property type="entry name" value="DNA/RNA-bd_Alba-like"/>
</dbReference>
<evidence type="ECO:0000259" key="2">
    <source>
        <dbReference type="Pfam" id="PF01918"/>
    </source>
</evidence>